<dbReference type="PANTHER" id="PTHR46623:SF6">
    <property type="entry name" value="ALPHA_BETA-HYDROLASES SUPERFAMILY PROTEIN"/>
    <property type="match status" value="1"/>
</dbReference>
<dbReference type="EMBL" id="JAAGWY010000001">
    <property type="protein sequence ID" value="NEN05618.1"/>
    <property type="molecule type" value="Genomic_DNA"/>
</dbReference>
<protein>
    <submittedName>
        <fullName evidence="2">Dienelactone hydrolase family protein</fullName>
    </submittedName>
</protein>
<reference evidence="2 3" key="1">
    <citation type="journal article" date="2014" name="J. Microbiol.">
        <title>Diaminobutyricibacter tongyongensis gen. nov., sp. nov. and Homoserinibacter gongjuensis gen. nov., sp. nov. belong to the family Microbacteriaceae.</title>
        <authorList>
            <person name="Kim S.J."/>
            <person name="Ahn J.H."/>
            <person name="Weon H.Y."/>
            <person name="Hamada M."/>
            <person name="Suzuki K."/>
            <person name="Kwon S.W."/>
        </authorList>
    </citation>
    <scope>NUCLEOTIDE SEQUENCE [LARGE SCALE GENOMIC DNA]</scope>
    <source>
        <strain evidence="2 3">NBRC 108724</strain>
    </source>
</reference>
<dbReference type="Proteomes" id="UP000474967">
    <property type="component" value="Unassembled WGS sequence"/>
</dbReference>
<dbReference type="InterPro" id="IPR002925">
    <property type="entry name" value="Dienelactn_hydro"/>
</dbReference>
<evidence type="ECO:0000313" key="2">
    <source>
        <dbReference type="EMBL" id="NEN05618.1"/>
    </source>
</evidence>
<name>A0A6L9XX70_9MICO</name>
<evidence type="ECO:0000259" key="1">
    <source>
        <dbReference type="Pfam" id="PF01738"/>
    </source>
</evidence>
<dbReference type="InterPro" id="IPR029058">
    <property type="entry name" value="AB_hydrolase_fold"/>
</dbReference>
<dbReference type="InterPro" id="IPR051049">
    <property type="entry name" value="Dienelactone_hydrolase-like"/>
</dbReference>
<dbReference type="RefSeq" id="WP_163288807.1">
    <property type="nucleotide sequence ID" value="NZ_JAAGWY010000001.1"/>
</dbReference>
<dbReference type="SUPFAM" id="SSF53474">
    <property type="entry name" value="alpha/beta-Hydrolases"/>
    <property type="match status" value="1"/>
</dbReference>
<proteinExistence type="predicted"/>
<accession>A0A6L9XX70</accession>
<dbReference type="AlphaFoldDB" id="A0A6L9XX70"/>
<keyword evidence="2" id="KW-0378">Hydrolase</keyword>
<dbReference type="Gene3D" id="3.40.50.1820">
    <property type="entry name" value="alpha/beta hydrolase"/>
    <property type="match status" value="1"/>
</dbReference>
<dbReference type="PANTHER" id="PTHR46623">
    <property type="entry name" value="CARBOXYMETHYLENEBUTENOLIDASE-RELATED"/>
    <property type="match status" value="1"/>
</dbReference>
<dbReference type="GO" id="GO:0016787">
    <property type="term" value="F:hydrolase activity"/>
    <property type="evidence" value="ECO:0007669"/>
    <property type="project" value="UniProtKB-KW"/>
</dbReference>
<gene>
    <name evidence="2" type="ORF">G3T36_07000</name>
</gene>
<organism evidence="2 3">
    <name type="scientific">Leifsonia tongyongensis</name>
    <dbReference type="NCBI Taxonomy" id="1268043"/>
    <lineage>
        <taxon>Bacteria</taxon>
        <taxon>Bacillati</taxon>
        <taxon>Actinomycetota</taxon>
        <taxon>Actinomycetes</taxon>
        <taxon>Micrococcales</taxon>
        <taxon>Microbacteriaceae</taxon>
        <taxon>Leifsonia</taxon>
    </lineage>
</organism>
<sequence>MTSSVPTVVDIDIPSDVEGTSTNLRGVMAVPEGDGPWPGVVLVHEAYDINENMRRQVQRMAQAGYLAIMPDLFSEGSARTCLIATFRALSAGRGRAFQDIEAARRMLLARPDTTDKVGVIGFCMGGGFALALASGTRYDVSSVNYGRFPKDADAVLADACPIVASYGGRDSSLKGAAAKLDALLTRNRIPHDVKEYPQAGHSFLNEEDEGPRALLPIMHAILGIGPDPEAAADAWSRIEAFFATYLR</sequence>
<dbReference type="Pfam" id="PF01738">
    <property type="entry name" value="DLH"/>
    <property type="match status" value="1"/>
</dbReference>
<comment type="caution">
    <text evidence="2">The sequence shown here is derived from an EMBL/GenBank/DDBJ whole genome shotgun (WGS) entry which is preliminary data.</text>
</comment>
<evidence type="ECO:0000313" key="3">
    <source>
        <dbReference type="Proteomes" id="UP000474967"/>
    </source>
</evidence>
<keyword evidence="3" id="KW-1185">Reference proteome</keyword>
<feature type="domain" description="Dienelactone hydrolase" evidence="1">
    <location>
        <begin position="25"/>
        <end position="246"/>
    </location>
</feature>